<gene>
    <name evidence="2" type="ORF">OJ253_3059</name>
</gene>
<comment type="caution">
    <text evidence="2">The sequence shown here is derived from an EMBL/GenBank/DDBJ whole genome shotgun (WGS) entry which is preliminary data.</text>
</comment>
<dbReference type="EMBL" id="JAPCXC010000092">
    <property type="protein sequence ID" value="KAJ1605669.1"/>
    <property type="molecule type" value="Genomic_DNA"/>
</dbReference>
<sequence>MSELLPGTLENDPIQWIWVDLAEKCDDFGSKCQHDDFLVSYNRYLDEIRDNYDENLDIYDRFYSPIELLNSELSCEGMPGRLEEKYVKLLDSLTTKRAKINEVMTFVVDFSDQHSVQMIELLIQRFPNSAFEVKLSILYCISDILYNSHSSKIGAWKLRNCIMGLFPYLVSHISFHKNRGNSSYTELTIKTKNIIDIWLEWKIFPLEYIRGLCSTLYFDQKLEEMKNDPKTKLVSNIDEESPNGVLLDDGIITVLSVWPIKSRSPVWRIWREIRDLLEKKSLHEPKLRQDWIMKYGIIIAPLRLFGLTNFLHRVSNLYTYSSRVNEND</sequence>
<dbReference type="AlphaFoldDB" id="A0A9D5HXM4"/>
<dbReference type="SMART" id="SM00582">
    <property type="entry name" value="RPR"/>
    <property type="match status" value="1"/>
</dbReference>
<dbReference type="PROSITE" id="PS51391">
    <property type="entry name" value="CID"/>
    <property type="match status" value="1"/>
</dbReference>
<reference evidence="2" key="1">
    <citation type="submission" date="2022-10" db="EMBL/GenBank/DDBJ databases">
        <title>Adaptive evolution leads to modifications in subtelomeric GC content in a zoonotic Cryptosporidium species.</title>
        <authorList>
            <person name="Li J."/>
            <person name="Feng Y."/>
            <person name="Xiao L."/>
        </authorList>
    </citation>
    <scope>NUCLEOTIDE SEQUENCE</scope>
    <source>
        <strain evidence="2">33844</strain>
    </source>
</reference>
<dbReference type="Gene3D" id="1.25.40.90">
    <property type="match status" value="1"/>
</dbReference>
<dbReference type="Proteomes" id="UP001067231">
    <property type="component" value="Unassembled WGS sequence"/>
</dbReference>
<protein>
    <submittedName>
        <fullName evidence="2">RPR domain containing protein</fullName>
    </submittedName>
</protein>
<evidence type="ECO:0000313" key="2">
    <source>
        <dbReference type="EMBL" id="KAJ1605669.1"/>
    </source>
</evidence>
<evidence type="ECO:0000259" key="1">
    <source>
        <dbReference type="PROSITE" id="PS51391"/>
    </source>
</evidence>
<dbReference type="InterPro" id="IPR006569">
    <property type="entry name" value="CID_dom"/>
</dbReference>
<dbReference type="InterPro" id="IPR008942">
    <property type="entry name" value="ENTH_VHS"/>
</dbReference>
<organism evidence="2">
    <name type="scientific">Cryptosporidium canis</name>
    <dbReference type="NCBI Taxonomy" id="195482"/>
    <lineage>
        <taxon>Eukaryota</taxon>
        <taxon>Sar</taxon>
        <taxon>Alveolata</taxon>
        <taxon>Apicomplexa</taxon>
        <taxon>Conoidasida</taxon>
        <taxon>Coccidia</taxon>
        <taxon>Eucoccidiorida</taxon>
        <taxon>Eimeriorina</taxon>
        <taxon>Cryptosporidiidae</taxon>
        <taxon>Cryptosporidium</taxon>
    </lineage>
</organism>
<accession>A0A9D5HXM4</accession>
<feature type="domain" description="CID" evidence="1">
    <location>
        <begin position="78"/>
        <end position="220"/>
    </location>
</feature>
<dbReference type="OrthoDB" id="377209at2759"/>
<proteinExistence type="predicted"/>
<name>A0A9D5HXM4_9CRYT</name>
<dbReference type="Pfam" id="PF04818">
    <property type="entry name" value="CID"/>
    <property type="match status" value="1"/>
</dbReference>
<dbReference type="SUPFAM" id="SSF48464">
    <property type="entry name" value="ENTH/VHS domain"/>
    <property type="match status" value="1"/>
</dbReference>